<protein>
    <submittedName>
        <fullName evidence="3">Metallophosphoesterase family protein</fullName>
    </submittedName>
</protein>
<evidence type="ECO:0000313" key="4">
    <source>
        <dbReference type="Proteomes" id="UP000267081"/>
    </source>
</evidence>
<feature type="domain" description="Purple acid phosphatase N-terminal" evidence="2">
    <location>
        <begin position="23"/>
        <end position="138"/>
    </location>
</feature>
<reference evidence="3 4" key="1">
    <citation type="submission" date="2018-12" db="EMBL/GenBank/DDBJ databases">
        <title>Amycolatopsis eburnea sp. nov. actinomycete associate with arbuscular mycorrhiza fungal spore.</title>
        <authorList>
            <person name="Lumyong S."/>
            <person name="Chaiya L."/>
        </authorList>
    </citation>
    <scope>NUCLEOTIDE SEQUENCE [LARGE SCALE GENOMIC DNA]</scope>
    <source>
        <strain evidence="3 4">GLM-1</strain>
    </source>
</reference>
<dbReference type="InterPro" id="IPR029052">
    <property type="entry name" value="Metallo-depent_PP-like"/>
</dbReference>
<dbReference type="InterPro" id="IPR039331">
    <property type="entry name" value="PAPs-like"/>
</dbReference>
<organism evidence="3 4">
    <name type="scientific">Amycolatopsis eburnea</name>
    <dbReference type="NCBI Taxonomy" id="2267691"/>
    <lineage>
        <taxon>Bacteria</taxon>
        <taxon>Bacillati</taxon>
        <taxon>Actinomycetota</taxon>
        <taxon>Actinomycetes</taxon>
        <taxon>Pseudonocardiales</taxon>
        <taxon>Pseudonocardiaceae</taxon>
        <taxon>Amycolatopsis</taxon>
    </lineage>
</organism>
<comment type="caution">
    <text evidence="3">The sequence shown here is derived from an EMBL/GenBank/DDBJ whole genome shotgun (WGS) entry which is preliminary data.</text>
</comment>
<dbReference type="GO" id="GO:0046872">
    <property type="term" value="F:metal ion binding"/>
    <property type="evidence" value="ECO:0007669"/>
    <property type="project" value="InterPro"/>
</dbReference>
<evidence type="ECO:0000259" key="2">
    <source>
        <dbReference type="Pfam" id="PF16656"/>
    </source>
</evidence>
<evidence type="ECO:0000313" key="3">
    <source>
        <dbReference type="EMBL" id="RSD07750.1"/>
    </source>
</evidence>
<dbReference type="PANTHER" id="PTHR22953">
    <property type="entry name" value="ACID PHOSPHATASE RELATED"/>
    <property type="match status" value="1"/>
</dbReference>
<dbReference type="InterPro" id="IPR015914">
    <property type="entry name" value="PAPs_N"/>
</dbReference>
<name>A0A427SUY1_9PSEU</name>
<sequence>MTTNLSRRALFGAAAPAGPALRPFGRHLAFGADPATQVTVSWQVPGKVTGPYVRFGTSPSTLGAPVAAEVRPLESKLSWQHPEEHDFPPHAPATYTQYFLHAKLTGLTPDTTYHYVLGHAGYDPVAADRLGEVATFRTAGASGAFTFTAAGDQGLGYNAINGASRIADLAPAFHLALGDLSYAMHEPEDKPTSEDFEYDARKWDSFFAQNDVVASGIPWMITLGHREYEKFYDSTGNGGVRARFTMPDNAWSGSTGIYAWRYHNVGFLSLDSGEVCYRFPAKLDYTAGKQLKWIDAQLGRFRADPAVEFVVVYCSHSVYSTGDRYGAERGAQEKWAPLFDKHGVDLVLTAHNRLYERTDPIKAGKGTKKTGVVNPAADGTTYITAGGGGQALDAFYKKAPESYLGHVNDVTATMKSYKKGSKTPTDTAVTWSRVRYRGYGLVAVDVVPGQLTVRALGEAGDQVDEVVLRRG</sequence>
<dbReference type="EMBL" id="RSEC01000063">
    <property type="protein sequence ID" value="RSD07750.1"/>
    <property type="molecule type" value="Genomic_DNA"/>
</dbReference>
<proteinExistence type="predicted"/>
<dbReference type="GO" id="GO:0003993">
    <property type="term" value="F:acid phosphatase activity"/>
    <property type="evidence" value="ECO:0007669"/>
    <property type="project" value="InterPro"/>
</dbReference>
<dbReference type="AlphaFoldDB" id="A0A427SUY1"/>
<dbReference type="Gene3D" id="3.60.21.10">
    <property type="match status" value="1"/>
</dbReference>
<evidence type="ECO:0000256" key="1">
    <source>
        <dbReference type="ARBA" id="ARBA00022729"/>
    </source>
</evidence>
<dbReference type="RefSeq" id="WP_125315966.1">
    <property type="nucleotide sequence ID" value="NZ_RSEC01000063.1"/>
</dbReference>
<gene>
    <name evidence="3" type="ORF">EIY87_43915</name>
</gene>
<dbReference type="SUPFAM" id="SSF49363">
    <property type="entry name" value="Purple acid phosphatase, N-terminal domain"/>
    <property type="match status" value="1"/>
</dbReference>
<dbReference type="Proteomes" id="UP000267081">
    <property type="component" value="Unassembled WGS sequence"/>
</dbReference>
<dbReference type="InterPro" id="IPR008963">
    <property type="entry name" value="Purple_acid_Pase-like_N"/>
</dbReference>
<dbReference type="SUPFAM" id="SSF56300">
    <property type="entry name" value="Metallo-dependent phosphatases"/>
    <property type="match status" value="1"/>
</dbReference>
<dbReference type="Pfam" id="PF16656">
    <property type="entry name" value="Pur_ac_phosph_N"/>
    <property type="match status" value="1"/>
</dbReference>
<accession>A0A427SUY1</accession>
<dbReference type="Gene3D" id="2.60.40.380">
    <property type="entry name" value="Purple acid phosphatase-like, N-terminal"/>
    <property type="match status" value="1"/>
</dbReference>
<keyword evidence="4" id="KW-1185">Reference proteome</keyword>
<keyword evidence="1" id="KW-0732">Signal</keyword>
<dbReference type="OrthoDB" id="9804511at2"/>
<dbReference type="PANTHER" id="PTHR22953:SF153">
    <property type="entry name" value="PURPLE ACID PHOSPHATASE"/>
    <property type="match status" value="1"/>
</dbReference>